<dbReference type="Proteomes" id="UP001142055">
    <property type="component" value="Chromosome 1"/>
</dbReference>
<feature type="compositionally biased region" description="Low complexity" evidence="1">
    <location>
        <begin position="357"/>
        <end position="372"/>
    </location>
</feature>
<accession>A0A9Q0MD34</accession>
<sequence length="399" mass="46332">MNPSSSKRKIDFVTIDKAESQKKCNTLKDDDDKFIDLVNFQLFSDESDPKNKEANIMLKSYIDVFVSKFSEVPSTSQKSTDDKQRQSLRMLINAIGKLKEKSSKIFFQKHISNLFTSFSGDIQKSSSLELVIQNNFELILEIQRLCLLNSSNGTDSIITNDIRIKKAERHSKAINSLRKEINDLESTELNIEDWGSYRNLVNNISNLKKNLVKLWYSRERLLNRSTETWSNFYRGFTYKDLLKEWKDRRMKDWNSSILSIEFAMEEDSNIANNDNDPELLKKLEKNEEEGNKNLISLVEKYKCIDFEKNGKIDNSSLDWNEKSDDDDNDEDDDYDSSSEKSDSDNSNEENSNDENIDLINPNENNEIEQNSITLNKDTMNSKTMFKNDECEVITISDSD</sequence>
<keyword evidence="3" id="KW-1185">Reference proteome</keyword>
<comment type="caution">
    <text evidence="2">The sequence shown here is derived from an EMBL/GenBank/DDBJ whole genome shotgun (WGS) entry which is preliminary data.</text>
</comment>
<feature type="compositionally biased region" description="Acidic residues" evidence="1">
    <location>
        <begin position="323"/>
        <end position="336"/>
    </location>
</feature>
<reference evidence="2" key="1">
    <citation type="submission" date="2022-12" db="EMBL/GenBank/DDBJ databases">
        <title>Genome assemblies of Blomia tropicalis.</title>
        <authorList>
            <person name="Cui Y."/>
        </authorList>
    </citation>
    <scope>NUCLEOTIDE SEQUENCE</scope>
    <source>
        <tissue evidence="2">Adult mites</tissue>
    </source>
</reference>
<feature type="region of interest" description="Disordered" evidence="1">
    <location>
        <begin position="315"/>
        <end position="381"/>
    </location>
</feature>
<gene>
    <name evidence="2" type="ORF">RDWZM_001932</name>
</gene>
<organism evidence="2 3">
    <name type="scientific">Blomia tropicalis</name>
    <name type="common">Mite</name>
    <dbReference type="NCBI Taxonomy" id="40697"/>
    <lineage>
        <taxon>Eukaryota</taxon>
        <taxon>Metazoa</taxon>
        <taxon>Ecdysozoa</taxon>
        <taxon>Arthropoda</taxon>
        <taxon>Chelicerata</taxon>
        <taxon>Arachnida</taxon>
        <taxon>Acari</taxon>
        <taxon>Acariformes</taxon>
        <taxon>Sarcoptiformes</taxon>
        <taxon>Astigmata</taxon>
        <taxon>Glycyphagoidea</taxon>
        <taxon>Echimyopodidae</taxon>
        <taxon>Blomia</taxon>
    </lineage>
</organism>
<protein>
    <submittedName>
        <fullName evidence="2">Uncharacterized protein</fullName>
    </submittedName>
</protein>
<evidence type="ECO:0000256" key="1">
    <source>
        <dbReference type="SAM" id="MobiDB-lite"/>
    </source>
</evidence>
<proteinExistence type="predicted"/>
<name>A0A9Q0MD34_BLOTA</name>
<evidence type="ECO:0000313" key="2">
    <source>
        <dbReference type="EMBL" id="KAJ6223387.1"/>
    </source>
</evidence>
<dbReference type="EMBL" id="JAPWDV010000001">
    <property type="protein sequence ID" value="KAJ6223387.1"/>
    <property type="molecule type" value="Genomic_DNA"/>
</dbReference>
<feature type="compositionally biased region" description="Acidic residues" evidence="1">
    <location>
        <begin position="345"/>
        <end position="356"/>
    </location>
</feature>
<evidence type="ECO:0000313" key="3">
    <source>
        <dbReference type="Proteomes" id="UP001142055"/>
    </source>
</evidence>
<dbReference type="AlphaFoldDB" id="A0A9Q0MD34"/>